<evidence type="ECO:0000313" key="3">
    <source>
        <dbReference type="Proteomes" id="UP000595197"/>
    </source>
</evidence>
<reference evidence="2" key="1">
    <citation type="submission" date="2021-02" db="EMBL/GenBank/DDBJ databases">
        <title>Skermanella TT6 skin isolate.</title>
        <authorList>
            <person name="Lee K."/>
            <person name="Ganzorig M."/>
        </authorList>
    </citation>
    <scope>NUCLEOTIDE SEQUENCE</scope>
    <source>
        <strain evidence="2">TT6</strain>
    </source>
</reference>
<feature type="transmembrane region" description="Helical" evidence="1">
    <location>
        <begin position="210"/>
        <end position="232"/>
    </location>
</feature>
<keyword evidence="3" id="KW-1185">Reference proteome</keyword>
<name>A0ABX7B1N8_9PROT</name>
<dbReference type="RefSeq" id="WP_201072843.1">
    <property type="nucleotide sequence ID" value="NZ_CP067420.1"/>
</dbReference>
<accession>A0ABX7B1N8</accession>
<gene>
    <name evidence="2" type="ORF">IGS68_19580</name>
</gene>
<dbReference type="EMBL" id="CP067420">
    <property type="protein sequence ID" value="QQP88239.1"/>
    <property type="molecule type" value="Genomic_DNA"/>
</dbReference>
<organism evidence="2 3">
    <name type="scientific">Skermanella cutis</name>
    <dbReference type="NCBI Taxonomy" id="2775420"/>
    <lineage>
        <taxon>Bacteria</taxon>
        <taxon>Pseudomonadati</taxon>
        <taxon>Pseudomonadota</taxon>
        <taxon>Alphaproteobacteria</taxon>
        <taxon>Rhodospirillales</taxon>
        <taxon>Azospirillaceae</taxon>
        <taxon>Skermanella</taxon>
    </lineage>
</organism>
<evidence type="ECO:0000313" key="2">
    <source>
        <dbReference type="EMBL" id="QQP88239.1"/>
    </source>
</evidence>
<keyword evidence="1" id="KW-0812">Transmembrane</keyword>
<keyword evidence="1" id="KW-1133">Transmembrane helix</keyword>
<proteinExistence type="predicted"/>
<keyword evidence="1" id="KW-0472">Membrane</keyword>
<evidence type="ECO:0000256" key="1">
    <source>
        <dbReference type="SAM" id="Phobius"/>
    </source>
</evidence>
<dbReference type="Proteomes" id="UP000595197">
    <property type="component" value="Chromosome"/>
</dbReference>
<sequence length="234" mass="25086">MSAVLQTLAPQPLVPQPADIDGRIDAIAAGRLYGWAWDRARPADHLEVEIRVGDRLVAKVFANQPRDDLKANGVGDGCHAFETVLDLAEGEVPTALARSPVTGETVPLRLPSDVEAVTESVLGPTLLRMSALMDATQRNQQTVLRGLRELLKQGQAAPGADQRLDALAEAQEALRQQVGGIEVFLLRIDESLHELNNSLKQRPAASPHKGVWIAMGVLAACTMALGAAVVFMKI</sequence>
<protein>
    <submittedName>
        <fullName evidence="2">Uncharacterized protein</fullName>
    </submittedName>
</protein>